<proteinExistence type="predicted"/>
<keyword evidence="1" id="KW-0175">Coiled coil</keyword>
<accession>A0A6M4G3F6</accession>
<organism evidence="3 4">
    <name type="scientific">Sphingobium yanoikuyae</name>
    <name type="common">Sphingomonas yanoikuyae</name>
    <dbReference type="NCBI Taxonomy" id="13690"/>
    <lineage>
        <taxon>Bacteria</taxon>
        <taxon>Pseudomonadati</taxon>
        <taxon>Pseudomonadota</taxon>
        <taxon>Alphaproteobacteria</taxon>
        <taxon>Sphingomonadales</taxon>
        <taxon>Sphingomonadaceae</taxon>
        <taxon>Sphingobium</taxon>
    </lineage>
</organism>
<evidence type="ECO:0000256" key="2">
    <source>
        <dbReference type="SAM" id="MobiDB-lite"/>
    </source>
</evidence>
<sequence>MFGLMSVKKHKAVVAEFRRQIGVQTDNKRRMAESMDGEARHLRRQLDKMQDRVAAQEAELAHWRANGQLRDPKTGRLIPRAKTEAA</sequence>
<dbReference type="Proteomes" id="UP000502611">
    <property type="component" value="Chromosome"/>
</dbReference>
<evidence type="ECO:0000313" key="4">
    <source>
        <dbReference type="Proteomes" id="UP000502611"/>
    </source>
</evidence>
<dbReference type="RefSeq" id="WP_069338365.1">
    <property type="nucleotide sequence ID" value="NZ_CP053021.1"/>
</dbReference>
<dbReference type="EMBL" id="CP053021">
    <property type="protein sequence ID" value="QJR01765.1"/>
    <property type="molecule type" value="Genomic_DNA"/>
</dbReference>
<protein>
    <submittedName>
        <fullName evidence="3">Uncharacterized protein</fullName>
    </submittedName>
</protein>
<evidence type="ECO:0000256" key="1">
    <source>
        <dbReference type="SAM" id="Coils"/>
    </source>
</evidence>
<evidence type="ECO:0000313" key="3">
    <source>
        <dbReference type="EMBL" id="QJR01765.1"/>
    </source>
</evidence>
<gene>
    <name evidence="3" type="ORF">HH800_05875</name>
</gene>
<feature type="region of interest" description="Disordered" evidence="2">
    <location>
        <begin position="66"/>
        <end position="86"/>
    </location>
</feature>
<reference evidence="3 4" key="1">
    <citation type="submission" date="2020-04" db="EMBL/GenBank/DDBJ databases">
        <title>The Whole Genome Analysis of High salt-tolerant Sphingobium yanoikuyae YC-XJ2 with Aryl organophosphorus flame retardants (aryl-OPFRs)-degrading capacity and characteristics of Related phosphotriesterase.</title>
        <authorList>
            <person name="Li X."/>
        </authorList>
    </citation>
    <scope>NUCLEOTIDE SEQUENCE [LARGE SCALE GENOMIC DNA]</scope>
    <source>
        <strain evidence="3 4">YC-XJ2</strain>
    </source>
</reference>
<dbReference type="AlphaFoldDB" id="A0A6M4G3F6"/>
<feature type="coiled-coil region" evidence="1">
    <location>
        <begin position="32"/>
        <end position="66"/>
    </location>
</feature>
<name>A0A6M4G3F6_SPHYA</name>